<dbReference type="NCBIfam" id="TIGR03608">
    <property type="entry name" value="L_ocin_972_ABC"/>
    <property type="match status" value="1"/>
</dbReference>
<proteinExistence type="predicted"/>
<dbReference type="Pfam" id="PF00005">
    <property type="entry name" value="ABC_tran"/>
    <property type="match status" value="1"/>
</dbReference>
<name>A0A6B4ZSB7_CLOBO</name>
<dbReference type="AlphaFoldDB" id="A0A6B4ZSB7"/>
<dbReference type="SUPFAM" id="SSF52540">
    <property type="entry name" value="P-loop containing nucleoside triphosphate hydrolases"/>
    <property type="match status" value="1"/>
</dbReference>
<accession>A0A6B4ZSB7</accession>
<dbReference type="PANTHER" id="PTHR42781">
    <property type="entry name" value="SPERMIDINE/PUTRESCINE IMPORT ATP-BINDING PROTEIN POTA"/>
    <property type="match status" value="1"/>
</dbReference>
<dbReference type="EMBL" id="SWND01000011">
    <property type="protein sequence ID" value="NFF03277.1"/>
    <property type="molecule type" value="Genomic_DNA"/>
</dbReference>
<dbReference type="InterPro" id="IPR050093">
    <property type="entry name" value="ABC_SmlMolc_Importer"/>
</dbReference>
<dbReference type="InterPro" id="IPR017871">
    <property type="entry name" value="ABC_transporter-like_CS"/>
</dbReference>
<protein>
    <submittedName>
        <fullName evidence="4">ABC transporter ATP-binding protein</fullName>
    </submittedName>
</protein>
<dbReference type="InterPro" id="IPR027417">
    <property type="entry name" value="P-loop_NTPase"/>
</dbReference>
<dbReference type="PROSITE" id="PS00211">
    <property type="entry name" value="ABC_TRANSPORTER_1"/>
    <property type="match status" value="1"/>
</dbReference>
<keyword evidence="1" id="KW-0813">Transport</keyword>
<reference evidence="4 5" key="1">
    <citation type="submission" date="2019-04" db="EMBL/GenBank/DDBJ databases">
        <title>Genome sequencing of Clostridium botulinum Groups I-IV and Clostridium butyricum.</title>
        <authorList>
            <person name="Brunt J."/>
            <person name="Van Vliet A.H.M."/>
            <person name="Stringer S.C."/>
            <person name="Carter A.T."/>
            <person name="Peck M.W."/>
        </authorList>
    </citation>
    <scope>NUCLEOTIDE SEQUENCE [LARGE SCALE GENOMIC DNA]</scope>
    <source>
        <strain evidence="4 5">IFR 18/054</strain>
    </source>
</reference>
<dbReference type="RefSeq" id="WP_139788835.1">
    <property type="nucleotide sequence ID" value="NZ_JAIQUR010000022.1"/>
</dbReference>
<dbReference type="Proteomes" id="UP000472521">
    <property type="component" value="Unassembled WGS sequence"/>
</dbReference>
<keyword evidence="2" id="KW-0547">Nucleotide-binding</keyword>
<evidence type="ECO:0000256" key="3">
    <source>
        <dbReference type="ARBA" id="ARBA00022840"/>
    </source>
</evidence>
<evidence type="ECO:0000313" key="5">
    <source>
        <dbReference type="Proteomes" id="UP000472521"/>
    </source>
</evidence>
<dbReference type="PANTHER" id="PTHR42781:SF9">
    <property type="entry name" value="AMINO ACID ABC TRANSPORTER, ATP-BINDING PROTEIN-RELATED"/>
    <property type="match status" value="1"/>
</dbReference>
<evidence type="ECO:0000256" key="1">
    <source>
        <dbReference type="ARBA" id="ARBA00022448"/>
    </source>
</evidence>
<dbReference type="PROSITE" id="PS50893">
    <property type="entry name" value="ABC_TRANSPORTER_2"/>
    <property type="match status" value="1"/>
</dbReference>
<keyword evidence="3 4" id="KW-0067">ATP-binding</keyword>
<organism evidence="4 5">
    <name type="scientific">Clostridium botulinum</name>
    <dbReference type="NCBI Taxonomy" id="1491"/>
    <lineage>
        <taxon>Bacteria</taxon>
        <taxon>Bacillati</taxon>
        <taxon>Bacillota</taxon>
        <taxon>Clostridia</taxon>
        <taxon>Eubacteriales</taxon>
        <taxon>Clostridiaceae</taxon>
        <taxon>Clostridium</taxon>
    </lineage>
</organism>
<dbReference type="GO" id="GO:0005524">
    <property type="term" value="F:ATP binding"/>
    <property type="evidence" value="ECO:0007669"/>
    <property type="project" value="UniProtKB-KW"/>
</dbReference>
<dbReference type="InterPro" id="IPR019895">
    <property type="entry name" value="L_ocin_972_ABC"/>
</dbReference>
<dbReference type="InterPro" id="IPR003439">
    <property type="entry name" value="ABC_transporter-like_ATP-bd"/>
</dbReference>
<dbReference type="GO" id="GO:0016887">
    <property type="term" value="F:ATP hydrolysis activity"/>
    <property type="evidence" value="ECO:0007669"/>
    <property type="project" value="InterPro"/>
</dbReference>
<comment type="caution">
    <text evidence="4">The sequence shown here is derived from an EMBL/GenBank/DDBJ whole genome shotgun (WGS) entry which is preliminary data.</text>
</comment>
<gene>
    <name evidence="4" type="ORF">FCV25_16245</name>
</gene>
<dbReference type="SMART" id="SM00382">
    <property type="entry name" value="AAA"/>
    <property type="match status" value="1"/>
</dbReference>
<evidence type="ECO:0000256" key="2">
    <source>
        <dbReference type="ARBA" id="ARBA00022741"/>
    </source>
</evidence>
<sequence length="212" mass="23919">MSIIKMQNITKKFGNKIILNKFSLDIKEGELLAITGLSGSGKSTILNIIGLLEDIDSGKFILDGNENIKVNSSKANKILRETIGYLFQNFALIDEETVLYNLQLALKYVKKSKSEKKDLIKHALKHMNLENYEKRKIYELSGGEQQRVSIARLILKPSKIILADEPTGSLDAKNRDLVLFHLKELNKQGKTVIIVTHDIEVAQKCNRIISLN</sequence>
<dbReference type="InterPro" id="IPR003593">
    <property type="entry name" value="AAA+_ATPase"/>
</dbReference>
<evidence type="ECO:0000313" key="4">
    <source>
        <dbReference type="EMBL" id="NFF03277.1"/>
    </source>
</evidence>
<dbReference type="Gene3D" id="3.40.50.300">
    <property type="entry name" value="P-loop containing nucleotide triphosphate hydrolases"/>
    <property type="match status" value="1"/>
</dbReference>